<evidence type="ECO:0000313" key="2">
    <source>
        <dbReference type="EMBL" id="RBQ28314.1"/>
    </source>
</evidence>
<dbReference type="RefSeq" id="WP_113895093.1">
    <property type="nucleotide sequence ID" value="NZ_JANJGA010000017.1"/>
</dbReference>
<sequence length="284" mass="32763">MQEFIEIYNKNQKNIEIFIKESIYNIGDIKSKSSKNYQQLFKIFPSLELIYIADINSLNQTSPNIFKDKIVEKPIGRNRQYLLDNINLKDEKIAITKPYVSSATAQTCITTIIKLEDCIIFLDFNLQSILKKLGFLEINKNFNLLNKTFYVIVCVLMIALSLFTIFYSLYDFINSILNHTISIEYIFKPIIALTLGLAIFDLAKTVLEQEVLFKSYDKNEKSEYKVLTKFMITIIIALLIEALLVVFKIAIDDYSQMINALYLIIGVGVIIISLSTFIYITKSK</sequence>
<feature type="transmembrane region" description="Helical" evidence="1">
    <location>
        <begin position="257"/>
        <end position="280"/>
    </location>
</feature>
<keyword evidence="3" id="KW-1185">Reference proteome</keyword>
<dbReference type="AlphaFoldDB" id="A0A366MRU2"/>
<dbReference type="EMBL" id="PDKB01000018">
    <property type="protein sequence ID" value="RBQ28314.1"/>
    <property type="molecule type" value="Genomic_DNA"/>
</dbReference>
<evidence type="ECO:0008006" key="4">
    <source>
        <dbReference type="Google" id="ProtNLM"/>
    </source>
</evidence>
<feature type="transmembrane region" description="Helical" evidence="1">
    <location>
        <begin position="149"/>
        <end position="170"/>
    </location>
</feature>
<dbReference type="InterPro" id="IPR029151">
    <property type="entry name" value="Sensor-like_sf"/>
</dbReference>
<evidence type="ECO:0000256" key="1">
    <source>
        <dbReference type="SAM" id="Phobius"/>
    </source>
</evidence>
<proteinExistence type="predicted"/>
<keyword evidence="1" id="KW-1133">Transmembrane helix</keyword>
<reference evidence="2 3" key="1">
    <citation type="submission" date="2017-10" db="EMBL/GenBank/DDBJ databases">
        <title>Genomics of the genus Arcobacter.</title>
        <authorList>
            <person name="Perez-Cataluna A."/>
            <person name="Figueras M.J."/>
        </authorList>
    </citation>
    <scope>NUCLEOTIDE SEQUENCE [LARGE SCALE GENOMIC DNA]</scope>
    <source>
        <strain evidence="2 3">CECT 9230</strain>
    </source>
</reference>
<feature type="transmembrane region" description="Helical" evidence="1">
    <location>
        <begin position="227"/>
        <end position="251"/>
    </location>
</feature>
<evidence type="ECO:0000313" key="3">
    <source>
        <dbReference type="Proteomes" id="UP000252669"/>
    </source>
</evidence>
<gene>
    <name evidence="2" type="ORF">CRU91_10060</name>
</gene>
<dbReference type="Proteomes" id="UP000252669">
    <property type="component" value="Unassembled WGS sequence"/>
</dbReference>
<dbReference type="Gene3D" id="3.30.450.20">
    <property type="entry name" value="PAS domain"/>
    <property type="match status" value="1"/>
</dbReference>
<dbReference type="OrthoDB" id="5365321at2"/>
<keyword evidence="1" id="KW-0472">Membrane</keyword>
<organism evidence="2 3">
    <name type="scientific">Aliarcobacter vitoriensis</name>
    <dbReference type="NCBI Taxonomy" id="2011099"/>
    <lineage>
        <taxon>Bacteria</taxon>
        <taxon>Pseudomonadati</taxon>
        <taxon>Campylobacterota</taxon>
        <taxon>Epsilonproteobacteria</taxon>
        <taxon>Campylobacterales</taxon>
        <taxon>Arcobacteraceae</taxon>
        <taxon>Aliarcobacter</taxon>
    </lineage>
</organism>
<comment type="caution">
    <text evidence="2">The sequence shown here is derived from an EMBL/GenBank/DDBJ whole genome shotgun (WGS) entry which is preliminary data.</text>
</comment>
<dbReference type="SUPFAM" id="SSF103190">
    <property type="entry name" value="Sensory domain-like"/>
    <property type="match status" value="1"/>
</dbReference>
<protein>
    <recommendedName>
        <fullName evidence="4">General glycosylation pathway protein</fullName>
    </recommendedName>
</protein>
<keyword evidence="1" id="KW-0812">Transmembrane</keyword>
<feature type="transmembrane region" description="Helical" evidence="1">
    <location>
        <begin position="190"/>
        <end position="207"/>
    </location>
</feature>
<accession>A0A366MRU2</accession>
<name>A0A366MRU2_9BACT</name>